<dbReference type="PANTHER" id="PTHR42759">
    <property type="entry name" value="MOXR FAMILY PROTEIN"/>
    <property type="match status" value="1"/>
</dbReference>
<dbReference type="AlphaFoldDB" id="A0A8J6M2V4"/>
<comment type="similarity">
    <text evidence="3">Belongs to the MoxR family.</text>
</comment>
<keyword evidence="1" id="KW-0547">Nucleotide-binding</keyword>
<dbReference type="InterPro" id="IPR050764">
    <property type="entry name" value="CbbQ/NirQ/NorQ/GpvN"/>
</dbReference>
<dbReference type="Gene3D" id="3.40.50.300">
    <property type="entry name" value="P-loop containing nucleotide triphosphate hydrolases"/>
    <property type="match status" value="1"/>
</dbReference>
<keyword evidence="7" id="KW-1185">Reference proteome</keyword>
<dbReference type="Gene3D" id="1.10.8.80">
    <property type="entry name" value="Magnesium chelatase subunit I, C-Terminal domain"/>
    <property type="match status" value="1"/>
</dbReference>
<sequence>MDIRKLSQNIQEETEKIIVGKSDRIRLIVMSILANGHILLDDLPGVGKTTLVKTISIALGCQSGRIQFVPDLLPSDIIGMRIYNQKTGDFELRQGPVMTNLLLADEINRAIPRTQSALLEAMEERQISIDGEQFPLPAPFLVLATQNPVESESTFRLPAAQMDRFLIRISMGYPTPKEERRMLRNLGDEIPFDQVRPVTNAQELVEAQRQISQVHLSDAVADYIVALAAATRSHPQLKMGASPRATRGLYRAAKVWAAMEGRDFVTPDDVKTLAAPVLEHRLILDSGARFSGVSVSAILDDVLERLQGAPELEAVAHEK</sequence>
<comment type="caution">
    <text evidence="6">The sequence shown here is derived from an EMBL/GenBank/DDBJ whole genome shotgun (WGS) entry which is preliminary data.</text>
</comment>
<dbReference type="FunFam" id="3.40.50.300:FF:000640">
    <property type="entry name" value="MoxR family ATPase"/>
    <property type="match status" value="1"/>
</dbReference>
<feature type="domain" description="ATPase AAA-3" evidence="4">
    <location>
        <begin position="37"/>
        <end position="167"/>
    </location>
</feature>
<dbReference type="SUPFAM" id="SSF52540">
    <property type="entry name" value="P-loop containing nucleoside triphosphate hydrolases"/>
    <property type="match status" value="1"/>
</dbReference>
<evidence type="ECO:0000256" key="1">
    <source>
        <dbReference type="ARBA" id="ARBA00022741"/>
    </source>
</evidence>
<feature type="domain" description="ChlI/MoxR AAA lid" evidence="5">
    <location>
        <begin position="230"/>
        <end position="301"/>
    </location>
</feature>
<proteinExistence type="inferred from homology"/>
<accession>A0A8J6M2V4</accession>
<evidence type="ECO:0000256" key="3">
    <source>
        <dbReference type="ARBA" id="ARBA00061607"/>
    </source>
</evidence>
<dbReference type="EMBL" id="JACOPO010000003">
    <property type="protein sequence ID" value="MBC5722300.1"/>
    <property type="molecule type" value="Genomic_DNA"/>
</dbReference>
<keyword evidence="2" id="KW-0067">ATP-binding</keyword>
<evidence type="ECO:0000259" key="5">
    <source>
        <dbReference type="Pfam" id="PF17863"/>
    </source>
</evidence>
<dbReference type="InterPro" id="IPR011703">
    <property type="entry name" value="ATPase_AAA-3"/>
</dbReference>
<dbReference type="Proteomes" id="UP000628736">
    <property type="component" value="Unassembled WGS sequence"/>
</dbReference>
<evidence type="ECO:0000313" key="7">
    <source>
        <dbReference type="Proteomes" id="UP000628736"/>
    </source>
</evidence>
<gene>
    <name evidence="6" type="ORF">H8S11_05705</name>
</gene>
<dbReference type="PIRSF" id="PIRSF002849">
    <property type="entry name" value="AAA_ATPase_chaperone_MoxR_prd"/>
    <property type="match status" value="1"/>
</dbReference>
<protein>
    <submittedName>
        <fullName evidence="6">MoxR family ATPase</fullName>
    </submittedName>
</protein>
<dbReference type="RefSeq" id="WP_186852501.1">
    <property type="nucleotide sequence ID" value="NZ_JACOPO010000003.1"/>
</dbReference>
<dbReference type="InterPro" id="IPR027417">
    <property type="entry name" value="P-loop_NTPase"/>
</dbReference>
<name>A0A8J6M2V4_9FIRM</name>
<dbReference type="InterPro" id="IPR041628">
    <property type="entry name" value="ChlI/MoxR_AAA_lid"/>
</dbReference>
<reference evidence="6" key="1">
    <citation type="submission" date="2020-08" db="EMBL/GenBank/DDBJ databases">
        <title>Genome public.</title>
        <authorList>
            <person name="Liu C."/>
            <person name="Sun Q."/>
        </authorList>
    </citation>
    <scope>NUCLEOTIDE SEQUENCE</scope>
    <source>
        <strain evidence="6">NSJ-23</strain>
    </source>
</reference>
<organism evidence="6 7">
    <name type="scientific">Flintibacter hominis</name>
    <dbReference type="NCBI Taxonomy" id="2763048"/>
    <lineage>
        <taxon>Bacteria</taxon>
        <taxon>Bacillati</taxon>
        <taxon>Bacillota</taxon>
        <taxon>Clostridia</taxon>
        <taxon>Eubacteriales</taxon>
        <taxon>Flintibacter</taxon>
    </lineage>
</organism>
<dbReference type="PANTHER" id="PTHR42759:SF5">
    <property type="entry name" value="METHANOL DEHYDROGENASE REGULATOR"/>
    <property type="match status" value="1"/>
</dbReference>
<evidence type="ECO:0000256" key="2">
    <source>
        <dbReference type="ARBA" id="ARBA00022840"/>
    </source>
</evidence>
<evidence type="ECO:0000259" key="4">
    <source>
        <dbReference type="Pfam" id="PF07726"/>
    </source>
</evidence>
<dbReference type="Pfam" id="PF07726">
    <property type="entry name" value="AAA_3"/>
    <property type="match status" value="1"/>
</dbReference>
<dbReference type="GO" id="GO:0005524">
    <property type="term" value="F:ATP binding"/>
    <property type="evidence" value="ECO:0007669"/>
    <property type="project" value="UniProtKB-KW"/>
</dbReference>
<dbReference type="Pfam" id="PF17863">
    <property type="entry name" value="AAA_lid_2"/>
    <property type="match status" value="1"/>
</dbReference>
<evidence type="ECO:0000313" key="6">
    <source>
        <dbReference type="EMBL" id="MBC5722300.1"/>
    </source>
</evidence>
<dbReference type="GO" id="GO:0016887">
    <property type="term" value="F:ATP hydrolysis activity"/>
    <property type="evidence" value="ECO:0007669"/>
    <property type="project" value="InterPro"/>
</dbReference>